<feature type="transmembrane region" description="Helical" evidence="5">
    <location>
        <begin position="236"/>
        <end position="258"/>
    </location>
</feature>
<evidence type="ECO:0000256" key="5">
    <source>
        <dbReference type="SAM" id="Phobius"/>
    </source>
</evidence>
<keyword evidence="2 5" id="KW-0812">Transmembrane</keyword>
<dbReference type="Pfam" id="PF07690">
    <property type="entry name" value="MFS_1"/>
    <property type="match status" value="1"/>
</dbReference>
<comment type="subcellular location">
    <subcellularLocation>
        <location evidence="1">Cell membrane</location>
        <topology evidence="1">Multi-pass membrane protein</topology>
    </subcellularLocation>
</comment>
<keyword evidence="4 5" id="KW-0472">Membrane</keyword>
<dbReference type="PROSITE" id="PS00216">
    <property type="entry name" value="SUGAR_TRANSPORT_1"/>
    <property type="match status" value="1"/>
</dbReference>
<dbReference type="EMBL" id="BAAAKJ010000333">
    <property type="protein sequence ID" value="GAA1408139.1"/>
    <property type="molecule type" value="Genomic_DNA"/>
</dbReference>
<evidence type="ECO:0000256" key="2">
    <source>
        <dbReference type="ARBA" id="ARBA00022692"/>
    </source>
</evidence>
<feature type="transmembrane region" description="Helical" evidence="5">
    <location>
        <begin position="338"/>
        <end position="359"/>
    </location>
</feature>
<feature type="transmembrane region" description="Helical" evidence="5">
    <location>
        <begin position="179"/>
        <end position="198"/>
    </location>
</feature>
<keyword evidence="8" id="KW-1185">Reference proteome</keyword>
<dbReference type="PROSITE" id="PS50850">
    <property type="entry name" value="MFS"/>
    <property type="match status" value="1"/>
</dbReference>
<proteinExistence type="predicted"/>
<feature type="transmembrane region" description="Helical" evidence="5">
    <location>
        <begin position="404"/>
        <end position="423"/>
    </location>
</feature>
<feature type="transmembrane region" description="Helical" evidence="5">
    <location>
        <begin position="304"/>
        <end position="326"/>
    </location>
</feature>
<dbReference type="Proteomes" id="UP001499863">
    <property type="component" value="Unassembled WGS sequence"/>
</dbReference>
<dbReference type="RefSeq" id="WP_344342607.1">
    <property type="nucleotide sequence ID" value="NZ_BAAAKJ010000333.1"/>
</dbReference>
<dbReference type="InterPro" id="IPR005829">
    <property type="entry name" value="Sugar_transporter_CS"/>
</dbReference>
<feature type="transmembrane region" description="Helical" evidence="5">
    <location>
        <begin position="95"/>
        <end position="114"/>
    </location>
</feature>
<dbReference type="InterPro" id="IPR036259">
    <property type="entry name" value="MFS_trans_sf"/>
</dbReference>
<dbReference type="PANTHER" id="PTHR23528:SF1">
    <property type="entry name" value="MAJOR FACILITATOR SUPERFAMILY (MFS) PROFILE DOMAIN-CONTAINING PROTEIN"/>
    <property type="match status" value="1"/>
</dbReference>
<protein>
    <submittedName>
        <fullName evidence="7">MFS transporter</fullName>
    </submittedName>
</protein>
<evidence type="ECO:0000313" key="8">
    <source>
        <dbReference type="Proteomes" id="UP001499863"/>
    </source>
</evidence>
<feature type="transmembrane region" description="Helical" evidence="5">
    <location>
        <begin position="371"/>
        <end position="392"/>
    </location>
</feature>
<sequence length="429" mass="43973">MLDTPSPPAEAPAPQAPPGFVRRLVLGQFGMYLAVLAPVMGGMSVKVQDLVGLDAAPAQLGLVTGTGALFALVGQPLAGRLSDRCTSRYGMRRPFLFGGIAVMAVALAACALAPNIPALLIAWCAAQGAGNVAFAAVGATVADHVPEARRGSVSGIVGAVTPIGIMVGSILLSVLPTDLLRFVVPAAIAVVLGFWFAARLPDRVRTEPPGEPLNPRSLLLSFVFDPRKHPDFGWAWLSKFLIMLGYGALAGYLTLFLAAEFGMDDTDEQLRFNALANGLSVATLVIASIVGGALSDRVGRRKPFVMGGGLVMAAVLAAVTVTPYLGDAGLGTLLVLEAVLGIGAGLFFAVDNALAISLLPSRDDTAKDLGVLNIANALPSSISPFLAGVVVIPVGNALLGGAGYSLWFGLAAVFCLVGALLVTRIRSAA</sequence>
<reference evidence="7 8" key="1">
    <citation type="journal article" date="2019" name="Int. J. Syst. Evol. Microbiol.">
        <title>The Global Catalogue of Microorganisms (GCM) 10K type strain sequencing project: providing services to taxonomists for standard genome sequencing and annotation.</title>
        <authorList>
            <consortium name="The Broad Institute Genomics Platform"/>
            <consortium name="The Broad Institute Genome Sequencing Center for Infectious Disease"/>
            <person name="Wu L."/>
            <person name="Ma J."/>
        </authorList>
    </citation>
    <scope>NUCLEOTIDE SEQUENCE [LARGE SCALE GENOMIC DNA]</scope>
    <source>
        <strain evidence="7 8">JCM 12393</strain>
    </source>
</reference>
<name>A0ABN1YGR0_9ACTN</name>
<dbReference type="PANTHER" id="PTHR23528">
    <property type="match status" value="1"/>
</dbReference>
<comment type="caution">
    <text evidence="7">The sequence shown here is derived from an EMBL/GenBank/DDBJ whole genome shotgun (WGS) entry which is preliminary data.</text>
</comment>
<feature type="domain" description="Major facilitator superfamily (MFS) profile" evidence="6">
    <location>
        <begin position="20"/>
        <end position="429"/>
    </location>
</feature>
<evidence type="ECO:0000256" key="3">
    <source>
        <dbReference type="ARBA" id="ARBA00022989"/>
    </source>
</evidence>
<dbReference type="Gene3D" id="1.20.1250.20">
    <property type="entry name" value="MFS general substrate transporter like domains"/>
    <property type="match status" value="2"/>
</dbReference>
<organism evidence="7 8">
    <name type="scientific">Kitasatospora putterlickiae</name>
    <dbReference type="NCBI Taxonomy" id="221725"/>
    <lineage>
        <taxon>Bacteria</taxon>
        <taxon>Bacillati</taxon>
        <taxon>Actinomycetota</taxon>
        <taxon>Actinomycetes</taxon>
        <taxon>Kitasatosporales</taxon>
        <taxon>Streptomycetaceae</taxon>
        <taxon>Kitasatospora</taxon>
    </lineage>
</organism>
<feature type="transmembrane region" description="Helical" evidence="5">
    <location>
        <begin position="120"/>
        <end position="141"/>
    </location>
</feature>
<feature type="transmembrane region" description="Helical" evidence="5">
    <location>
        <begin position="270"/>
        <end position="292"/>
    </location>
</feature>
<dbReference type="SUPFAM" id="SSF103473">
    <property type="entry name" value="MFS general substrate transporter"/>
    <property type="match status" value="1"/>
</dbReference>
<evidence type="ECO:0000313" key="7">
    <source>
        <dbReference type="EMBL" id="GAA1408139.1"/>
    </source>
</evidence>
<gene>
    <name evidence="7" type="ORF">GCM10009639_57710</name>
</gene>
<evidence type="ECO:0000256" key="4">
    <source>
        <dbReference type="ARBA" id="ARBA00023136"/>
    </source>
</evidence>
<feature type="transmembrane region" description="Helical" evidence="5">
    <location>
        <begin position="153"/>
        <end position="173"/>
    </location>
</feature>
<accession>A0ABN1YGR0</accession>
<evidence type="ECO:0000256" key="1">
    <source>
        <dbReference type="ARBA" id="ARBA00004651"/>
    </source>
</evidence>
<feature type="transmembrane region" description="Helical" evidence="5">
    <location>
        <begin position="24"/>
        <end position="43"/>
    </location>
</feature>
<feature type="transmembrane region" description="Helical" evidence="5">
    <location>
        <begin position="55"/>
        <end position="74"/>
    </location>
</feature>
<dbReference type="InterPro" id="IPR020846">
    <property type="entry name" value="MFS_dom"/>
</dbReference>
<keyword evidence="3 5" id="KW-1133">Transmembrane helix</keyword>
<evidence type="ECO:0000259" key="6">
    <source>
        <dbReference type="PROSITE" id="PS50850"/>
    </source>
</evidence>
<dbReference type="InterPro" id="IPR011701">
    <property type="entry name" value="MFS"/>
</dbReference>